<feature type="binding site" evidence="8">
    <location>
        <position position="337"/>
    </location>
    <ligand>
        <name>Mn(2+)</name>
        <dbReference type="ChEBI" id="CHEBI:29035"/>
        <label>1</label>
    </ligand>
</feature>
<accession>A0A1H4QJN5</accession>
<dbReference type="GO" id="GO:0005737">
    <property type="term" value="C:cytoplasm"/>
    <property type="evidence" value="ECO:0007669"/>
    <property type="project" value="UniProtKB-SubCell"/>
</dbReference>
<dbReference type="PANTHER" id="PTHR11963">
    <property type="entry name" value="LEUCINE AMINOPEPTIDASE-RELATED"/>
    <property type="match status" value="1"/>
</dbReference>
<dbReference type="PRINTS" id="PR00481">
    <property type="entry name" value="LAMNOPPTDASE"/>
</dbReference>
<feature type="binding site" evidence="8">
    <location>
        <position position="253"/>
    </location>
    <ligand>
        <name>Mn(2+)</name>
        <dbReference type="ChEBI" id="CHEBI:29035"/>
        <label>2</label>
    </ligand>
</feature>
<dbReference type="PANTHER" id="PTHR11963:SF23">
    <property type="entry name" value="CYTOSOL AMINOPEPTIDASE"/>
    <property type="match status" value="1"/>
</dbReference>
<evidence type="ECO:0000256" key="8">
    <source>
        <dbReference type="HAMAP-Rule" id="MF_00181"/>
    </source>
</evidence>
<dbReference type="PROSITE" id="PS00631">
    <property type="entry name" value="CYTOSOL_AP"/>
    <property type="match status" value="1"/>
</dbReference>
<dbReference type="AlphaFoldDB" id="A0A1H4QJN5"/>
<evidence type="ECO:0000256" key="1">
    <source>
        <dbReference type="ARBA" id="ARBA00000135"/>
    </source>
</evidence>
<comment type="similarity">
    <text evidence="3 8">Belongs to the peptidase M17 family.</text>
</comment>
<dbReference type="STRING" id="640635.SAMN04489806_2837"/>
<comment type="catalytic activity">
    <reaction evidence="1 8">
        <text>Release of an N-terminal amino acid, Xaa-|-Yaa-, in which Xaa is preferably Leu, but may be other amino acids including Pro although not Arg or Lys, and Yaa may be Pro. Amino acid amides and methyl esters are also readily hydrolyzed, but rates on arylamides are exceedingly low.</text>
        <dbReference type="EC" id="3.4.11.1"/>
    </reaction>
</comment>
<keyword evidence="4 8" id="KW-0031">Aminopeptidase</keyword>
<keyword evidence="8" id="KW-0963">Cytoplasm</keyword>
<comment type="catalytic activity">
    <reaction evidence="2 8">
        <text>Release of an N-terminal amino acid, preferentially leucine, but not glutamic or aspartic acids.</text>
        <dbReference type="EC" id="3.4.11.10"/>
    </reaction>
</comment>
<dbReference type="SUPFAM" id="SSF53187">
    <property type="entry name" value="Zn-dependent exopeptidases"/>
    <property type="match status" value="1"/>
</dbReference>
<sequence length="495" mass="50279">MAGMSVETLDFSTANPLTIDADVVIVGAVSTSDGPRLHAAAGFEWLGDALAGIGASGAPDRLVRVPGNGSAAPVVAIVGIGDAATVEALRYAAGSAVRQLAGTGRVVFAFPLEDDAAAAAVAEGAALAGYAFSAEKGVSSVPEPVRSVTVAVPSAPAGDVAERAQVVAEAVHLVRDLGNTSASLLYPEEMANRARAAVEGLPVTTTVWDENALERDGFGGILGVGRGSVRAPRLVKLEYSPEGATRHISLVGKGITFDTGGLSLKPAGSMVGMKYDMLGAATVLAAVVGAARLGVPTRLTAWLCIAENMPSGSATRPGDVLTMHGGRTVEVLNTDAEGRLVMADGLVAASAEQPDLILDVATLTGAATIALGKRYTGVMGNDETADTVVSLADAQGEPFWRMPLAPELRAVLDSDVADIANAKIGHREGGMLIAGHFLNEFIGTRPDSAESIPWVHLDIAGPGDNGEAGYGFTGKGATGVAVRTLLSLAEQYGRA</sequence>
<dbReference type="SUPFAM" id="SSF52949">
    <property type="entry name" value="Macro domain-like"/>
    <property type="match status" value="1"/>
</dbReference>
<keyword evidence="8" id="KW-0464">Manganese</keyword>
<evidence type="ECO:0000313" key="10">
    <source>
        <dbReference type="EMBL" id="SEC19778.1"/>
    </source>
</evidence>
<evidence type="ECO:0000256" key="6">
    <source>
        <dbReference type="ARBA" id="ARBA00022801"/>
    </source>
</evidence>
<dbReference type="InterPro" id="IPR000819">
    <property type="entry name" value="Peptidase_M17_C"/>
</dbReference>
<dbReference type="Pfam" id="PF02789">
    <property type="entry name" value="Peptidase_M17_N"/>
    <property type="match status" value="1"/>
</dbReference>
<dbReference type="HAMAP" id="MF_00181">
    <property type="entry name" value="Cytosol_peptidase_M17"/>
    <property type="match status" value="1"/>
</dbReference>
<feature type="active site" evidence="8">
    <location>
        <position position="339"/>
    </location>
</feature>
<feature type="binding site" evidence="8">
    <location>
        <position position="337"/>
    </location>
    <ligand>
        <name>Mn(2+)</name>
        <dbReference type="ChEBI" id="CHEBI:29035"/>
        <label>2</label>
    </ligand>
</feature>
<reference evidence="10 11" key="1">
    <citation type="submission" date="2016-10" db="EMBL/GenBank/DDBJ databases">
        <authorList>
            <person name="de Groot N.N."/>
        </authorList>
    </citation>
    <scope>NUCLEOTIDE SEQUENCE [LARGE SCALE GENOMIC DNA]</scope>
    <source>
        <strain evidence="10 11">DSM 21799</strain>
    </source>
</reference>
<dbReference type="Proteomes" id="UP000199183">
    <property type="component" value="Unassembled WGS sequence"/>
</dbReference>
<dbReference type="Pfam" id="PF00883">
    <property type="entry name" value="Peptidase_M17"/>
    <property type="match status" value="1"/>
</dbReference>
<feature type="active site" evidence="8">
    <location>
        <position position="265"/>
    </location>
</feature>
<protein>
    <recommendedName>
        <fullName evidence="8">Probable cytosol aminopeptidase</fullName>
        <ecNumber evidence="8">3.4.11.1</ecNumber>
    </recommendedName>
    <alternativeName>
        <fullName evidence="8">Leucine aminopeptidase</fullName>
        <shortName evidence="8">LAP</shortName>
        <ecNumber evidence="8">3.4.11.10</ecNumber>
    </alternativeName>
    <alternativeName>
        <fullName evidence="8">Leucyl aminopeptidase</fullName>
    </alternativeName>
</protein>
<dbReference type="EMBL" id="FNRY01000001">
    <property type="protein sequence ID" value="SEC19778.1"/>
    <property type="molecule type" value="Genomic_DNA"/>
</dbReference>
<name>A0A1H4QJN5_9MICO</name>
<comment type="cofactor">
    <cofactor evidence="8">
        <name>Mn(2+)</name>
        <dbReference type="ChEBI" id="CHEBI:29035"/>
    </cofactor>
    <text evidence="8">Binds 2 manganese ions per subunit.</text>
</comment>
<dbReference type="InterPro" id="IPR011356">
    <property type="entry name" value="Leucine_aapep/pepB"/>
</dbReference>
<proteinExistence type="inferred from homology"/>
<dbReference type="InterPro" id="IPR008283">
    <property type="entry name" value="Peptidase_M17_N"/>
</dbReference>
<keyword evidence="11" id="KW-1185">Reference proteome</keyword>
<dbReference type="InterPro" id="IPR023042">
    <property type="entry name" value="Peptidase_M17_leu_NH2_pept"/>
</dbReference>
<evidence type="ECO:0000256" key="5">
    <source>
        <dbReference type="ARBA" id="ARBA00022670"/>
    </source>
</evidence>
<dbReference type="InterPro" id="IPR043472">
    <property type="entry name" value="Macro_dom-like"/>
</dbReference>
<comment type="function">
    <text evidence="7 8">Presumably involved in the processing and regular turnover of intracellular proteins. Catalyzes the removal of unsubstituted N-terminal amino acids from various peptides.</text>
</comment>
<dbReference type="Gene3D" id="3.40.220.10">
    <property type="entry name" value="Leucine Aminopeptidase, subunit E, domain 1"/>
    <property type="match status" value="1"/>
</dbReference>
<dbReference type="GO" id="GO:0006508">
    <property type="term" value="P:proteolysis"/>
    <property type="evidence" value="ECO:0007669"/>
    <property type="project" value="UniProtKB-KW"/>
</dbReference>
<dbReference type="Gene3D" id="3.40.630.10">
    <property type="entry name" value="Zn peptidases"/>
    <property type="match status" value="1"/>
</dbReference>
<feature type="binding site" evidence="8">
    <location>
        <position position="276"/>
    </location>
    <ligand>
        <name>Mn(2+)</name>
        <dbReference type="ChEBI" id="CHEBI:29035"/>
        <label>2</label>
    </ligand>
</feature>
<dbReference type="NCBIfam" id="NF002073">
    <property type="entry name" value="PRK00913.1-2"/>
    <property type="match status" value="1"/>
</dbReference>
<dbReference type="GO" id="GO:0070006">
    <property type="term" value="F:metalloaminopeptidase activity"/>
    <property type="evidence" value="ECO:0007669"/>
    <property type="project" value="InterPro"/>
</dbReference>
<evidence type="ECO:0000256" key="3">
    <source>
        <dbReference type="ARBA" id="ARBA00009528"/>
    </source>
</evidence>
<dbReference type="CDD" id="cd00433">
    <property type="entry name" value="Peptidase_M17"/>
    <property type="match status" value="1"/>
</dbReference>
<evidence type="ECO:0000256" key="4">
    <source>
        <dbReference type="ARBA" id="ARBA00022438"/>
    </source>
</evidence>
<evidence type="ECO:0000256" key="2">
    <source>
        <dbReference type="ARBA" id="ARBA00000967"/>
    </source>
</evidence>
<comment type="subcellular location">
    <subcellularLocation>
        <location evidence="8">Cytoplasm</location>
    </subcellularLocation>
</comment>
<evidence type="ECO:0000256" key="7">
    <source>
        <dbReference type="ARBA" id="ARBA00049972"/>
    </source>
</evidence>
<dbReference type="EC" id="3.4.11.1" evidence="8"/>
<dbReference type="GO" id="GO:0030145">
    <property type="term" value="F:manganese ion binding"/>
    <property type="evidence" value="ECO:0007669"/>
    <property type="project" value="UniProtKB-UniRule"/>
</dbReference>
<dbReference type="EC" id="3.4.11.10" evidence="8"/>
<organism evidence="10 11">
    <name type="scientific">Paramicrobacterium humi</name>
    <dbReference type="NCBI Taxonomy" id="640635"/>
    <lineage>
        <taxon>Bacteria</taxon>
        <taxon>Bacillati</taxon>
        <taxon>Actinomycetota</taxon>
        <taxon>Actinomycetes</taxon>
        <taxon>Micrococcales</taxon>
        <taxon>Microbacteriaceae</taxon>
        <taxon>Paramicrobacterium</taxon>
    </lineage>
</organism>
<feature type="binding site" evidence="8">
    <location>
        <position position="335"/>
    </location>
    <ligand>
        <name>Mn(2+)</name>
        <dbReference type="ChEBI" id="CHEBI:29035"/>
        <label>1</label>
    </ligand>
</feature>
<evidence type="ECO:0000259" key="9">
    <source>
        <dbReference type="PROSITE" id="PS00631"/>
    </source>
</evidence>
<keyword evidence="6 8" id="KW-0378">Hydrolase</keyword>
<keyword evidence="5 8" id="KW-0645">Protease</keyword>
<feature type="binding site" evidence="8">
    <location>
        <position position="258"/>
    </location>
    <ligand>
        <name>Mn(2+)</name>
        <dbReference type="ChEBI" id="CHEBI:29035"/>
        <label>1</label>
    </ligand>
</feature>
<feature type="domain" description="Cytosol aminopeptidase" evidence="9">
    <location>
        <begin position="333"/>
        <end position="340"/>
    </location>
</feature>
<gene>
    <name evidence="8" type="primary">pepA</name>
    <name evidence="10" type="ORF">SAMN04489806_2837</name>
</gene>
<keyword evidence="8" id="KW-0479">Metal-binding</keyword>
<evidence type="ECO:0000313" key="11">
    <source>
        <dbReference type="Proteomes" id="UP000199183"/>
    </source>
</evidence>
<feature type="binding site" evidence="8">
    <location>
        <position position="258"/>
    </location>
    <ligand>
        <name>Mn(2+)</name>
        <dbReference type="ChEBI" id="CHEBI:29035"/>
        <label>2</label>
    </ligand>
</feature>